<organism evidence="2 3">
    <name type="scientific">Apiospora phragmitis</name>
    <dbReference type="NCBI Taxonomy" id="2905665"/>
    <lineage>
        <taxon>Eukaryota</taxon>
        <taxon>Fungi</taxon>
        <taxon>Dikarya</taxon>
        <taxon>Ascomycota</taxon>
        <taxon>Pezizomycotina</taxon>
        <taxon>Sordariomycetes</taxon>
        <taxon>Xylariomycetidae</taxon>
        <taxon>Amphisphaeriales</taxon>
        <taxon>Apiosporaceae</taxon>
        <taxon>Apiospora</taxon>
    </lineage>
</organism>
<dbReference type="Proteomes" id="UP001480595">
    <property type="component" value="Unassembled WGS sequence"/>
</dbReference>
<feature type="compositionally biased region" description="Polar residues" evidence="1">
    <location>
        <begin position="74"/>
        <end position="87"/>
    </location>
</feature>
<comment type="caution">
    <text evidence="2">The sequence shown here is derived from an EMBL/GenBank/DDBJ whole genome shotgun (WGS) entry which is preliminary data.</text>
</comment>
<protein>
    <submittedName>
        <fullName evidence="2">Uncharacterized protein</fullName>
    </submittedName>
</protein>
<gene>
    <name evidence="2" type="ORF">PG994_002550</name>
</gene>
<evidence type="ECO:0000313" key="3">
    <source>
        <dbReference type="Proteomes" id="UP001480595"/>
    </source>
</evidence>
<name>A0ABR1W5L3_9PEZI</name>
<dbReference type="EMBL" id="JAQQWL010000003">
    <property type="protein sequence ID" value="KAK8078743.1"/>
    <property type="molecule type" value="Genomic_DNA"/>
</dbReference>
<accession>A0ABR1W5L3</accession>
<feature type="region of interest" description="Disordered" evidence="1">
    <location>
        <begin position="35"/>
        <end position="115"/>
    </location>
</feature>
<keyword evidence="3" id="KW-1185">Reference proteome</keyword>
<reference evidence="2 3" key="1">
    <citation type="submission" date="2023-01" db="EMBL/GenBank/DDBJ databases">
        <title>Analysis of 21 Apiospora genomes using comparative genomics revels a genus with tremendous synthesis potential of carbohydrate active enzymes and secondary metabolites.</title>
        <authorList>
            <person name="Sorensen T."/>
        </authorList>
    </citation>
    <scope>NUCLEOTIDE SEQUENCE [LARGE SCALE GENOMIC DNA]</scope>
    <source>
        <strain evidence="2 3">CBS 135458</strain>
    </source>
</reference>
<evidence type="ECO:0000256" key="1">
    <source>
        <dbReference type="SAM" id="MobiDB-lite"/>
    </source>
</evidence>
<dbReference type="GeneID" id="92087022"/>
<dbReference type="RefSeq" id="XP_066719814.1">
    <property type="nucleotide sequence ID" value="XM_066853959.1"/>
</dbReference>
<sequence length="115" mass="12138">MAGFFANIHPAGMVSAASRFLSGAASAMARGLFGRSGADQQQGGGGGAAVATSPAPRTPRTLSGRGRPRKSSVKQESVTPSGAQEEQTTVKREHSQNLTPTRPDGYTFRERKRRH</sequence>
<proteinExistence type="predicted"/>
<evidence type="ECO:0000313" key="2">
    <source>
        <dbReference type="EMBL" id="KAK8078743.1"/>
    </source>
</evidence>